<dbReference type="CDD" id="cd00041">
    <property type="entry name" value="CUB"/>
    <property type="match status" value="1"/>
</dbReference>
<dbReference type="EMBL" id="MDYQ01000203">
    <property type="protein sequence ID" value="PRP78966.1"/>
    <property type="molecule type" value="Genomic_DNA"/>
</dbReference>
<name>A0A2P6N4U0_9EUKA</name>
<protein>
    <recommendedName>
        <fullName evidence="2">CUB domain-containing protein</fullName>
    </recommendedName>
</protein>
<comment type="caution">
    <text evidence="3">The sequence shown here is derived from an EMBL/GenBank/DDBJ whole genome shotgun (WGS) entry which is preliminary data.</text>
</comment>
<dbReference type="SMART" id="SM00042">
    <property type="entry name" value="CUB"/>
    <property type="match status" value="1"/>
</dbReference>
<dbReference type="Gene3D" id="2.60.120.290">
    <property type="entry name" value="Spermadhesin, CUB domain"/>
    <property type="match status" value="1"/>
</dbReference>
<proteinExistence type="predicted"/>
<keyword evidence="4" id="KW-1185">Reference proteome</keyword>
<dbReference type="SUPFAM" id="SSF49854">
    <property type="entry name" value="Spermadhesin, CUB domain"/>
    <property type="match status" value="1"/>
</dbReference>
<reference evidence="3 4" key="1">
    <citation type="journal article" date="2018" name="Genome Biol. Evol.">
        <title>Multiple Roots of Fruiting Body Formation in Amoebozoa.</title>
        <authorList>
            <person name="Hillmann F."/>
            <person name="Forbes G."/>
            <person name="Novohradska S."/>
            <person name="Ferling I."/>
            <person name="Riege K."/>
            <person name="Groth M."/>
            <person name="Westermann M."/>
            <person name="Marz M."/>
            <person name="Spaller T."/>
            <person name="Winckler T."/>
            <person name="Schaap P."/>
            <person name="Glockner G."/>
        </authorList>
    </citation>
    <scope>NUCLEOTIDE SEQUENCE [LARGE SCALE GENOMIC DNA]</scope>
    <source>
        <strain evidence="3 4">Jena</strain>
    </source>
</reference>
<feature type="domain" description="CUB" evidence="2">
    <location>
        <begin position="456"/>
        <end position="561"/>
    </location>
</feature>
<dbReference type="Pfam" id="PF16683">
    <property type="entry name" value="TGase_elicitor"/>
    <property type="match status" value="1"/>
</dbReference>
<dbReference type="InterPro" id="IPR032048">
    <property type="entry name" value="TGase_elicitor"/>
</dbReference>
<dbReference type="OrthoDB" id="10249031at2759"/>
<organism evidence="3 4">
    <name type="scientific">Planoprotostelium fungivorum</name>
    <dbReference type="NCBI Taxonomy" id="1890364"/>
    <lineage>
        <taxon>Eukaryota</taxon>
        <taxon>Amoebozoa</taxon>
        <taxon>Evosea</taxon>
        <taxon>Variosea</taxon>
        <taxon>Cavosteliida</taxon>
        <taxon>Cavosteliaceae</taxon>
        <taxon>Planoprotostelium</taxon>
    </lineage>
</organism>
<evidence type="ECO:0000259" key="2">
    <source>
        <dbReference type="SMART" id="SM00042"/>
    </source>
</evidence>
<sequence>MRPRSVALFIRSREIRIFAISRAKSWYKEKVFCSGSRTSFRYDAALFFVLLNRLFRRPDMELTFDRGLVALRKSCSVGKILGRMPTKQLRFSPHSLPAAVRKAVVANTWDDYNDPSSFGEIYNFKFGALPEQATLPVVPWTDTYWPSQESGIAHRWNSRTPEDFKYKLYTQDELKNLTATELKKLSPAEKYDIFMGRFDYPIVRSEWLRTSPTNAGWEGLCHGWAPAAGFYTEPSPMSLKTESGIVLEFGSADVKALLTYFNAEYVHTNSYFLSQRCEYDLDSMPEKGDVPECADMHAATLHLVLTNQIGGNISKFFVADVDRGYAVWNQPVHKYVYQVISNRNATNSSAPGTVREVRINTVMHYARESSPRWESHKNDPVTYRKYYDYWLELDANDTIVGGSWESTERSDFAWKNALPPFSGYFKNLARLYALSTGQPDPVNVTNPIVTPLLFKSKHSVHTERVGSFSVENYVASHEQSWTIAPRGAKTIAITFPKFSTEHNFDKVKVYEGLDGQGALLAVLHGERSSKTYKFDAAAVHVTFVADRNGGGDGFRAVYKGL</sequence>
<dbReference type="STRING" id="1890364.A0A2P6N4U0"/>
<dbReference type="AlphaFoldDB" id="A0A2P6N4U0"/>
<dbReference type="InterPro" id="IPR000859">
    <property type="entry name" value="CUB_dom"/>
</dbReference>
<keyword evidence="1" id="KW-1015">Disulfide bond</keyword>
<evidence type="ECO:0000313" key="4">
    <source>
        <dbReference type="Proteomes" id="UP000241769"/>
    </source>
</evidence>
<dbReference type="Proteomes" id="UP000241769">
    <property type="component" value="Unassembled WGS sequence"/>
</dbReference>
<accession>A0A2P6N4U0</accession>
<dbReference type="GO" id="GO:0016755">
    <property type="term" value="F:aminoacyltransferase activity"/>
    <property type="evidence" value="ECO:0007669"/>
    <property type="project" value="InterPro"/>
</dbReference>
<evidence type="ECO:0000313" key="3">
    <source>
        <dbReference type="EMBL" id="PRP78966.1"/>
    </source>
</evidence>
<dbReference type="Pfam" id="PF00431">
    <property type="entry name" value="CUB"/>
    <property type="match status" value="1"/>
</dbReference>
<gene>
    <name evidence="3" type="ORF">PROFUN_13278</name>
</gene>
<evidence type="ECO:0000256" key="1">
    <source>
        <dbReference type="ARBA" id="ARBA00023157"/>
    </source>
</evidence>
<dbReference type="InterPro" id="IPR035914">
    <property type="entry name" value="Sperma_CUB_dom_sf"/>
</dbReference>
<dbReference type="InParanoid" id="A0A2P6N4U0"/>